<evidence type="ECO:0000256" key="4">
    <source>
        <dbReference type="ARBA" id="ARBA00022729"/>
    </source>
</evidence>
<protein>
    <recommendedName>
        <fullName evidence="6">Probable sugar-binding periplasmic protein</fullName>
    </recommendedName>
</protein>
<dbReference type="GO" id="GO:0042597">
    <property type="term" value="C:periplasmic space"/>
    <property type="evidence" value="ECO:0007669"/>
    <property type="project" value="UniProtKB-SubCell"/>
</dbReference>
<dbReference type="EMBL" id="WWCP01000034">
    <property type="protein sequence ID" value="MYM84546.1"/>
    <property type="molecule type" value="Genomic_DNA"/>
</dbReference>
<keyword evidence="4 7" id="KW-0732">Signal</keyword>
<comment type="similarity">
    <text evidence="2">Belongs to the bacterial solute-binding protein 1 family.</text>
</comment>
<organism evidence="8 9">
    <name type="scientific">Duganella lactea</name>
    <dbReference type="NCBI Taxonomy" id="2692173"/>
    <lineage>
        <taxon>Bacteria</taxon>
        <taxon>Pseudomonadati</taxon>
        <taxon>Pseudomonadota</taxon>
        <taxon>Betaproteobacteria</taxon>
        <taxon>Burkholderiales</taxon>
        <taxon>Oxalobacteraceae</taxon>
        <taxon>Telluria group</taxon>
        <taxon>Duganella</taxon>
    </lineage>
</organism>
<feature type="chain" id="PRO_5026795067" description="Probable sugar-binding periplasmic protein" evidence="7">
    <location>
        <begin position="23"/>
        <end position="412"/>
    </location>
</feature>
<proteinExistence type="inferred from homology"/>
<evidence type="ECO:0000256" key="6">
    <source>
        <dbReference type="ARBA" id="ARBA00049753"/>
    </source>
</evidence>
<comment type="function">
    <text evidence="5">Part of a binding-protein-dependent transport system for a sugar.</text>
</comment>
<dbReference type="PANTHER" id="PTHR43649:SF28">
    <property type="entry name" value="BINDING PROTEIN COMPONENT OF ABC SUGAR TRANSPORTER-RELATED"/>
    <property type="match status" value="1"/>
</dbReference>
<accession>A0A6L8MR77</accession>
<evidence type="ECO:0000256" key="3">
    <source>
        <dbReference type="ARBA" id="ARBA00022448"/>
    </source>
</evidence>
<comment type="caution">
    <text evidence="8">The sequence shown here is derived from an EMBL/GenBank/DDBJ whole genome shotgun (WGS) entry which is preliminary data.</text>
</comment>
<sequence length="412" mass="44399">MHQATKLGCAIALALWAGAAVAQTPLKATVSHWWTSGGESAAVKQFADAYNKAGGQWVDQAIAGADQARAITINRIVGGNAPVAAQFNTSLQFRDFVEQGLLNNVDDVAAAGKWEQIMPPSILQAIKINGHFYAAPVDIHMPAWFFYSKAAYKKAGITAEPQTWAEFLRQLAKLKAAGVVPLAFGGQVWQEKITFDAIFAMVGGADLYLKVYRDRDQQAVMSPAFRQVLVEFKKLKGFVDAGSPGRNWNDATAMVVQGKAGVQIMGDWAKGEFAAARQVAGKDYGCFPGFGPKAPYIVAGDAFVFPKTNDANAVKAQKLLANVITSPATQVAFAARKGAIPIRGDVDESQLDLCARLGLAIMKDKSRQLPNTEMLASPDTTGALQDVLTKYWNKNQSPEDAQKAFSRAIRDE</sequence>
<evidence type="ECO:0000256" key="5">
    <source>
        <dbReference type="ARBA" id="ARBA00049629"/>
    </source>
</evidence>
<comment type="subcellular location">
    <subcellularLocation>
        <location evidence="1">Periplasm</location>
    </subcellularLocation>
</comment>
<evidence type="ECO:0000313" key="8">
    <source>
        <dbReference type="EMBL" id="MYM84546.1"/>
    </source>
</evidence>
<evidence type="ECO:0000256" key="1">
    <source>
        <dbReference type="ARBA" id="ARBA00004418"/>
    </source>
</evidence>
<evidence type="ECO:0000256" key="2">
    <source>
        <dbReference type="ARBA" id="ARBA00008520"/>
    </source>
</evidence>
<dbReference type="SUPFAM" id="SSF53850">
    <property type="entry name" value="Periplasmic binding protein-like II"/>
    <property type="match status" value="1"/>
</dbReference>
<reference evidence="8 9" key="1">
    <citation type="submission" date="2019-12" db="EMBL/GenBank/DDBJ databases">
        <title>Novel species isolated from a subtropical stream in China.</title>
        <authorList>
            <person name="Lu H."/>
        </authorList>
    </citation>
    <scope>NUCLEOTIDE SEQUENCE [LARGE SCALE GENOMIC DNA]</scope>
    <source>
        <strain evidence="8 9">FT50W</strain>
    </source>
</reference>
<dbReference type="InterPro" id="IPR050490">
    <property type="entry name" value="Bact_solute-bd_prot1"/>
</dbReference>
<dbReference type="Proteomes" id="UP000474565">
    <property type="component" value="Unassembled WGS sequence"/>
</dbReference>
<keyword evidence="3" id="KW-0813">Transport</keyword>
<dbReference type="Pfam" id="PF01547">
    <property type="entry name" value="SBP_bac_1"/>
    <property type="match status" value="1"/>
</dbReference>
<dbReference type="PANTHER" id="PTHR43649">
    <property type="entry name" value="ARABINOSE-BINDING PROTEIN-RELATED"/>
    <property type="match status" value="1"/>
</dbReference>
<dbReference type="InterPro" id="IPR006059">
    <property type="entry name" value="SBP"/>
</dbReference>
<name>A0A6L8MR77_9BURK</name>
<dbReference type="Gene3D" id="3.40.190.10">
    <property type="entry name" value="Periplasmic binding protein-like II"/>
    <property type="match status" value="2"/>
</dbReference>
<evidence type="ECO:0000313" key="9">
    <source>
        <dbReference type="Proteomes" id="UP000474565"/>
    </source>
</evidence>
<gene>
    <name evidence="8" type="ORF">GTP44_21670</name>
</gene>
<dbReference type="RefSeq" id="WP_161021040.1">
    <property type="nucleotide sequence ID" value="NZ_WWCP01000034.1"/>
</dbReference>
<dbReference type="AlphaFoldDB" id="A0A6L8MR77"/>
<evidence type="ECO:0000256" key="7">
    <source>
        <dbReference type="SAM" id="SignalP"/>
    </source>
</evidence>
<feature type="signal peptide" evidence="7">
    <location>
        <begin position="1"/>
        <end position="22"/>
    </location>
</feature>